<proteinExistence type="predicted"/>
<dbReference type="KEGG" id="cvr:CHLNCDRAFT_53955"/>
<name>E1ZLF3_CHLVA</name>
<dbReference type="PANTHER" id="PTHR21683:SF3">
    <property type="entry name" value="CILIA AND FLAGELLA ASSOCIATED PROTEIN 100"/>
    <property type="match status" value="1"/>
</dbReference>
<dbReference type="STRING" id="554065.E1ZLF3"/>
<dbReference type="InterPro" id="IPR025252">
    <property type="entry name" value="DUF4200"/>
</dbReference>
<dbReference type="GO" id="GO:0005856">
    <property type="term" value="C:cytoskeleton"/>
    <property type="evidence" value="ECO:0007669"/>
    <property type="project" value="UniProtKB-ARBA"/>
</dbReference>
<feature type="compositionally biased region" description="Polar residues" evidence="3">
    <location>
        <begin position="38"/>
        <end position="47"/>
    </location>
</feature>
<evidence type="ECO:0000256" key="2">
    <source>
        <dbReference type="SAM" id="Coils"/>
    </source>
</evidence>
<feature type="coiled-coil region" evidence="2">
    <location>
        <begin position="132"/>
        <end position="226"/>
    </location>
</feature>
<dbReference type="Proteomes" id="UP000008141">
    <property type="component" value="Unassembled WGS sequence"/>
</dbReference>
<evidence type="ECO:0000313" key="6">
    <source>
        <dbReference type="Proteomes" id="UP000008141"/>
    </source>
</evidence>
<feature type="domain" description="DUF4200" evidence="4">
    <location>
        <begin position="118"/>
        <end position="236"/>
    </location>
</feature>
<feature type="region of interest" description="Disordered" evidence="3">
    <location>
        <begin position="549"/>
        <end position="582"/>
    </location>
</feature>
<feature type="compositionally biased region" description="Basic and acidic residues" evidence="3">
    <location>
        <begin position="565"/>
        <end position="575"/>
    </location>
</feature>
<gene>
    <name evidence="5" type="ORF">CHLNCDRAFT_53955</name>
</gene>
<keyword evidence="1 2" id="KW-0175">Coiled coil</keyword>
<evidence type="ECO:0000256" key="1">
    <source>
        <dbReference type="ARBA" id="ARBA00023054"/>
    </source>
</evidence>
<dbReference type="EMBL" id="GL433852">
    <property type="protein sequence ID" value="EFN53391.1"/>
    <property type="molecule type" value="Genomic_DNA"/>
</dbReference>
<dbReference type="AlphaFoldDB" id="E1ZLF3"/>
<dbReference type="RefSeq" id="XP_005845493.1">
    <property type="nucleotide sequence ID" value="XM_005845431.1"/>
</dbReference>
<dbReference type="InterPro" id="IPR051147">
    <property type="entry name" value="CFAP_domain-containing"/>
</dbReference>
<accession>E1ZLF3</accession>
<dbReference type="GeneID" id="17352651"/>
<evidence type="ECO:0000256" key="3">
    <source>
        <dbReference type="SAM" id="MobiDB-lite"/>
    </source>
</evidence>
<organism evidence="6">
    <name type="scientific">Chlorella variabilis</name>
    <name type="common">Green alga</name>
    <dbReference type="NCBI Taxonomy" id="554065"/>
    <lineage>
        <taxon>Eukaryota</taxon>
        <taxon>Viridiplantae</taxon>
        <taxon>Chlorophyta</taxon>
        <taxon>core chlorophytes</taxon>
        <taxon>Trebouxiophyceae</taxon>
        <taxon>Chlorellales</taxon>
        <taxon>Chlorellaceae</taxon>
        <taxon>Chlorella clade</taxon>
        <taxon>Chlorella</taxon>
    </lineage>
</organism>
<feature type="region of interest" description="Disordered" evidence="3">
    <location>
        <begin position="406"/>
        <end position="453"/>
    </location>
</feature>
<dbReference type="InParanoid" id="E1ZLF3"/>
<dbReference type="eggNOG" id="ENOG502QSDI">
    <property type="taxonomic scope" value="Eukaryota"/>
</dbReference>
<dbReference type="OrthoDB" id="10264063at2759"/>
<evidence type="ECO:0000313" key="5">
    <source>
        <dbReference type="EMBL" id="EFN53391.1"/>
    </source>
</evidence>
<evidence type="ECO:0000259" key="4">
    <source>
        <dbReference type="Pfam" id="PF13863"/>
    </source>
</evidence>
<sequence>MAEVEALPPLAPALAPNAAVLAAQLGQLALEQSLEQSHSPSEQQTASPPGAPSRQPIHERHTACSRLHALVDPESESAAAIKALLRIGEPRPGPAALPQLGAGATEYARRHGESIRDLVARKRQIFLAQMSLDTKHSEIAKLEQRSRQWEEALAASEAALDADSQRFEEYLKENDAKLQEALRRAEAEARARAEKAAEAKRLAAAIAALRSEMGKMEEQLEECKTLKAFLDSVTPQEWFEGLAAQRDSQKAALRAAWQEQCDAIAARKREAAAAQQRAENDMQWARTQQQFERAERAQREAAAALREALAEQDPPEPDYGVLDVEEEGLHFRDPSQLLAVFSQLQGSNMFQIQTAQDAESAVEAARADHAATTAALDADAAGLRRQVAELEAGVAASRERSARLQAAARQSLEGGGGGVLGRESSGGSVAGAGGAGSASGGGGGSHPQVQPLGLGLGPLSEAVAAAYEAAGFARDASVTPLQMLQKLEGRLEEWLAALGPPGGPVALLAEQVERGREKERRQAARADKLAARQAEHESRVARVLARAAAPKFQKSGKPAMTRSVLQREERGGGGERDDDAEEELRAFLALVDEAIPADQ</sequence>
<feature type="compositionally biased region" description="Gly residues" evidence="3">
    <location>
        <begin position="428"/>
        <end position="445"/>
    </location>
</feature>
<feature type="region of interest" description="Disordered" evidence="3">
    <location>
        <begin position="31"/>
        <end position="58"/>
    </location>
</feature>
<protein>
    <recommendedName>
        <fullName evidence="4">DUF4200 domain-containing protein</fullName>
    </recommendedName>
</protein>
<reference evidence="5 6" key="1">
    <citation type="journal article" date="2010" name="Plant Cell">
        <title>The Chlorella variabilis NC64A genome reveals adaptation to photosymbiosis, coevolution with viruses, and cryptic sex.</title>
        <authorList>
            <person name="Blanc G."/>
            <person name="Duncan G."/>
            <person name="Agarkova I."/>
            <person name="Borodovsky M."/>
            <person name="Gurnon J."/>
            <person name="Kuo A."/>
            <person name="Lindquist E."/>
            <person name="Lucas S."/>
            <person name="Pangilinan J."/>
            <person name="Polle J."/>
            <person name="Salamov A."/>
            <person name="Terry A."/>
            <person name="Yamada T."/>
            <person name="Dunigan D.D."/>
            <person name="Grigoriev I.V."/>
            <person name="Claverie J.M."/>
            <person name="Van Etten J.L."/>
        </authorList>
    </citation>
    <scope>NUCLEOTIDE SEQUENCE [LARGE SCALE GENOMIC DNA]</scope>
    <source>
        <strain evidence="5 6">NC64A</strain>
    </source>
</reference>
<dbReference type="Pfam" id="PF13863">
    <property type="entry name" value="DUF4200"/>
    <property type="match status" value="1"/>
</dbReference>
<dbReference type="PANTHER" id="PTHR21683">
    <property type="entry name" value="COILED-COIL DOMAIN-CONTAINING PROTEIN 42 LIKE-2-LIKE-RELATED"/>
    <property type="match status" value="1"/>
</dbReference>
<keyword evidence="6" id="KW-1185">Reference proteome</keyword>